<feature type="domain" description="AB hydrolase-1" evidence="1">
    <location>
        <begin position="15"/>
        <end position="236"/>
    </location>
</feature>
<dbReference type="GO" id="GO:0047372">
    <property type="term" value="F:monoacylglycerol lipase activity"/>
    <property type="evidence" value="ECO:0007669"/>
    <property type="project" value="TreeGrafter"/>
</dbReference>
<dbReference type="SUPFAM" id="SSF53474">
    <property type="entry name" value="alpha/beta-Hydrolases"/>
    <property type="match status" value="1"/>
</dbReference>
<dbReference type="GO" id="GO:0046464">
    <property type="term" value="P:acylglycerol catabolic process"/>
    <property type="evidence" value="ECO:0007669"/>
    <property type="project" value="TreeGrafter"/>
</dbReference>
<dbReference type="GO" id="GO:0016020">
    <property type="term" value="C:membrane"/>
    <property type="evidence" value="ECO:0007669"/>
    <property type="project" value="TreeGrafter"/>
</dbReference>
<dbReference type="EMBL" id="CP159872">
    <property type="protein sequence ID" value="XCM80244.1"/>
    <property type="molecule type" value="Genomic_DNA"/>
</dbReference>
<organism evidence="2">
    <name type="scientific">Kitasatospora camelliae</name>
    <dbReference type="NCBI Taxonomy" id="3156397"/>
    <lineage>
        <taxon>Bacteria</taxon>
        <taxon>Bacillati</taxon>
        <taxon>Actinomycetota</taxon>
        <taxon>Actinomycetes</taxon>
        <taxon>Kitasatosporales</taxon>
        <taxon>Streptomycetaceae</taxon>
        <taxon>Kitasatospora</taxon>
    </lineage>
</organism>
<evidence type="ECO:0000259" key="1">
    <source>
        <dbReference type="Pfam" id="PF00561"/>
    </source>
</evidence>
<dbReference type="Gene3D" id="3.40.50.1820">
    <property type="entry name" value="alpha/beta hydrolase"/>
    <property type="match status" value="1"/>
</dbReference>
<gene>
    <name evidence="2" type="ORF">ABWK59_15595</name>
</gene>
<name>A0AAU8JYS6_9ACTN</name>
<sequence>MTITHRTVGSGERRVIVLHDWFGTSAGWGAFPEHLDGDAFSYAFLDYRGYGERKDVPGEYTLAEIAADVLALADQLGWPEFSLVGHSMGGKAIQRVLAEAPHRVLRVAGITPVPAAAYPLEGDAYDLFHGAAQRPANRRAILDLVTGHRATAVWLDRMTVRSLEESRPEAFAAYLRDWTTQDFAAKVAGQRLPVRVFVGEYDLALTAEVMRATWLAHYPDAAVEVLGNCGHYPMHEIPIAFATTLEAFLRAEE</sequence>
<dbReference type="RefSeq" id="WP_354641183.1">
    <property type="nucleotide sequence ID" value="NZ_CP159872.1"/>
</dbReference>
<reference evidence="2" key="1">
    <citation type="submission" date="2024-06" db="EMBL/GenBank/DDBJ databases">
        <title>The genome sequences of Kitasatospora sp. strain HUAS MG31.</title>
        <authorList>
            <person name="Mo P."/>
        </authorList>
    </citation>
    <scope>NUCLEOTIDE SEQUENCE</scope>
    <source>
        <strain evidence="2">HUAS MG31</strain>
    </source>
</reference>
<dbReference type="InterPro" id="IPR000073">
    <property type="entry name" value="AB_hydrolase_1"/>
</dbReference>
<dbReference type="Pfam" id="PF00561">
    <property type="entry name" value="Abhydrolase_1"/>
    <property type="match status" value="1"/>
</dbReference>
<dbReference type="PANTHER" id="PTHR43798:SF5">
    <property type="entry name" value="MONOACYLGLYCEROL LIPASE ABHD6"/>
    <property type="match status" value="1"/>
</dbReference>
<dbReference type="InterPro" id="IPR029058">
    <property type="entry name" value="AB_hydrolase_fold"/>
</dbReference>
<dbReference type="AlphaFoldDB" id="A0AAU8JYS6"/>
<evidence type="ECO:0000313" key="2">
    <source>
        <dbReference type="EMBL" id="XCM80244.1"/>
    </source>
</evidence>
<protein>
    <submittedName>
        <fullName evidence="2">Alpha/beta hydrolase</fullName>
    </submittedName>
</protein>
<keyword evidence="2" id="KW-0378">Hydrolase</keyword>
<accession>A0AAU8JYS6</accession>
<proteinExistence type="predicted"/>
<dbReference type="PANTHER" id="PTHR43798">
    <property type="entry name" value="MONOACYLGLYCEROL LIPASE"/>
    <property type="match status" value="1"/>
</dbReference>
<dbReference type="KEGG" id="kcm:ABWK59_15595"/>
<dbReference type="InterPro" id="IPR050266">
    <property type="entry name" value="AB_hydrolase_sf"/>
</dbReference>